<evidence type="ECO:0000313" key="5">
    <source>
        <dbReference type="Proteomes" id="UP000009097"/>
    </source>
</evidence>
<dbReference type="RefSeq" id="XP_018243227.1">
    <property type="nucleotide sequence ID" value="XM_018386116.1"/>
</dbReference>
<dbReference type="PROSITE" id="PS50048">
    <property type="entry name" value="ZN2_CY6_FUNGAL_2"/>
    <property type="match status" value="1"/>
</dbReference>
<feature type="domain" description="Zn(2)-C6 fungal-type" evidence="3">
    <location>
        <begin position="12"/>
        <end position="41"/>
    </location>
</feature>
<dbReference type="OrthoDB" id="5386330at2759"/>
<sequence>MPKRPYRAKVKGCYECSQRRLNCDRGVPECLKCITKGLKCSGLGVRHRFSSGVASRGHCIGKTMEEAYPHMKKNARSSIYRPQELPEQNLGNSLAEQNPATTPQETSPFSPLQLVHIDQADPFQASDRALQVCYDLPILWGSSDGYDAFSSPDMESHPVNLVDTGNTFPPFGDGSFTPNGVLILPPPHPDHVPAWKRRLLLHFSENIAGEMIACDGPHNGWRRFVLPMADRDELVMDAVLAVSLFHGPQAPHDQPATDRPEQDHYARAIQGLQKRSQLGDCDRADQHSILLTILLLLTAVMVNGSSDFPILFNMLQSAIDAIGGDMGLGSGGIAEFLVRQIRKLKVYAAPLLSEDAGINIISSEAEVDKMFECLNHCVQNNPQHSKSLELVPGLVRQACEIYLNQVAFDSHTPVTPQVRARRVVESIRRVQRFIDTFEAFPENAPGKQVLIWACFVAASDCRLAEHKEFFSNFFLDNYARSKFKNLTMGLGTLRKIWARKPDERWTVLLPQPKIFVM</sequence>
<reference evidence="4" key="1">
    <citation type="submission" date="2007-04" db="EMBL/GenBank/DDBJ databases">
        <authorList>
            <consortium name="The Broad Institute Genome Sequencing Platform"/>
            <person name="Birren B."/>
            <person name="Lander E."/>
            <person name="Galagan J."/>
            <person name="Nusbaum C."/>
            <person name="Devon K."/>
            <person name="Ma L.-J."/>
            <person name="Jaffe D."/>
            <person name="Butler J."/>
            <person name="Alvarez P."/>
            <person name="Gnerre S."/>
            <person name="Grabherr M."/>
            <person name="Kleber M."/>
            <person name="Mauceli E."/>
            <person name="Brockman W."/>
            <person name="MacCallum I.A."/>
            <person name="Young S."/>
            <person name="LaButti K."/>
            <person name="DeCaprio D."/>
            <person name="Crawford M."/>
            <person name="Koehrsen M."/>
            <person name="Engels R."/>
            <person name="Montgomery P."/>
            <person name="Pearson M."/>
            <person name="Howarth C."/>
            <person name="Larson L."/>
            <person name="White J."/>
            <person name="O'Leary S."/>
            <person name="Kodira C."/>
            <person name="Zeng Q."/>
            <person name="Yandava C."/>
            <person name="Alvarado L."/>
            <person name="Kistler C."/>
            <person name="Shim W.-B."/>
            <person name="Kang S."/>
            <person name="Woloshuk C."/>
        </authorList>
    </citation>
    <scope>NUCLEOTIDE SEQUENCE</scope>
    <source>
        <strain evidence="4">4287</strain>
    </source>
</reference>
<dbReference type="PROSITE" id="PS00463">
    <property type="entry name" value="ZN2_CY6_FUNGAL_1"/>
    <property type="match status" value="1"/>
</dbReference>
<dbReference type="Pfam" id="PF11951">
    <property type="entry name" value="Fungal_trans_2"/>
    <property type="match status" value="2"/>
</dbReference>
<dbReference type="Proteomes" id="UP000009097">
    <property type="component" value="Unassembled WGS sequence"/>
</dbReference>
<gene>
    <name evidence="4" type="ORF">FOXG_07533</name>
</gene>
<dbReference type="VEuPathDB" id="FungiDB:FOXG_07533"/>
<accession>A0A0J9WMA3</accession>
<dbReference type="InterPro" id="IPR036864">
    <property type="entry name" value="Zn2-C6_fun-type_DNA-bd_sf"/>
</dbReference>
<dbReference type="AlphaFoldDB" id="A0A0J9WMA3"/>
<dbReference type="EMBL" id="DS231703">
    <property type="protein sequence ID" value="KNB05182.1"/>
    <property type="molecule type" value="Genomic_DNA"/>
</dbReference>
<protein>
    <recommendedName>
        <fullName evidence="3">Zn(2)-C6 fungal-type domain-containing protein</fullName>
    </recommendedName>
</protein>
<evidence type="ECO:0000256" key="2">
    <source>
        <dbReference type="ARBA" id="ARBA00023242"/>
    </source>
</evidence>
<name>A0A0J9WMA3_FUSO4</name>
<dbReference type="PANTHER" id="PTHR37534">
    <property type="entry name" value="TRANSCRIPTIONAL ACTIVATOR PROTEIN UGA3"/>
    <property type="match status" value="1"/>
</dbReference>
<dbReference type="GO" id="GO:0008270">
    <property type="term" value="F:zinc ion binding"/>
    <property type="evidence" value="ECO:0007669"/>
    <property type="project" value="InterPro"/>
</dbReference>
<proteinExistence type="predicted"/>
<dbReference type="Pfam" id="PF00172">
    <property type="entry name" value="Zn_clus"/>
    <property type="match status" value="1"/>
</dbReference>
<dbReference type="GO" id="GO:0000976">
    <property type="term" value="F:transcription cis-regulatory region binding"/>
    <property type="evidence" value="ECO:0007669"/>
    <property type="project" value="TreeGrafter"/>
</dbReference>
<reference evidence="4" key="2">
    <citation type="journal article" date="2010" name="Nature">
        <title>Comparative genomics reveals mobile pathogenicity chromosomes in Fusarium.</title>
        <authorList>
            <person name="Ma L.J."/>
            <person name="van der Does H.C."/>
            <person name="Borkovich K.A."/>
            <person name="Coleman J.J."/>
            <person name="Daboussi M.J."/>
            <person name="Di Pietro A."/>
            <person name="Dufresne M."/>
            <person name="Freitag M."/>
            <person name="Grabherr M."/>
            <person name="Henrissat B."/>
            <person name="Houterman P.M."/>
            <person name="Kang S."/>
            <person name="Shim W.B."/>
            <person name="Woloshuk C."/>
            <person name="Xie X."/>
            <person name="Xu J.R."/>
            <person name="Antoniw J."/>
            <person name="Baker S.E."/>
            <person name="Bluhm B.H."/>
            <person name="Breakspear A."/>
            <person name="Brown D.W."/>
            <person name="Butchko R.A."/>
            <person name="Chapman S."/>
            <person name="Coulson R."/>
            <person name="Coutinho P.M."/>
            <person name="Danchin E.G."/>
            <person name="Diener A."/>
            <person name="Gale L.R."/>
            <person name="Gardiner D.M."/>
            <person name="Goff S."/>
            <person name="Hammond-Kosack K.E."/>
            <person name="Hilburn K."/>
            <person name="Hua-Van A."/>
            <person name="Jonkers W."/>
            <person name="Kazan K."/>
            <person name="Kodira C.D."/>
            <person name="Koehrsen M."/>
            <person name="Kumar L."/>
            <person name="Lee Y.H."/>
            <person name="Li L."/>
            <person name="Manners J.M."/>
            <person name="Miranda-Saavedra D."/>
            <person name="Mukherjee M."/>
            <person name="Park G."/>
            <person name="Park J."/>
            <person name="Park S.Y."/>
            <person name="Proctor R.H."/>
            <person name="Regev A."/>
            <person name="Ruiz-Roldan M.C."/>
            <person name="Sain D."/>
            <person name="Sakthikumar S."/>
            <person name="Sykes S."/>
            <person name="Schwartz D.C."/>
            <person name="Turgeon B.G."/>
            <person name="Wapinski I."/>
            <person name="Yoder O."/>
            <person name="Young S."/>
            <person name="Zeng Q."/>
            <person name="Zhou S."/>
            <person name="Galagan J."/>
            <person name="Cuomo C.A."/>
            <person name="Kistler H.C."/>
            <person name="Rep M."/>
        </authorList>
    </citation>
    <scope>NUCLEOTIDE SEQUENCE [LARGE SCALE GENOMIC DNA]</scope>
    <source>
        <strain evidence="4">4287</strain>
    </source>
</reference>
<evidence type="ECO:0000256" key="1">
    <source>
        <dbReference type="ARBA" id="ARBA00004123"/>
    </source>
</evidence>
<dbReference type="SMART" id="SM00066">
    <property type="entry name" value="GAL4"/>
    <property type="match status" value="1"/>
</dbReference>
<evidence type="ECO:0000313" key="4">
    <source>
        <dbReference type="EMBL" id="KNB05182.1"/>
    </source>
</evidence>
<dbReference type="PANTHER" id="PTHR37534:SF17">
    <property type="entry name" value="ZN(2)-C6 FUNGAL-TYPE DOMAIN-CONTAINING PROTEIN"/>
    <property type="match status" value="1"/>
</dbReference>
<dbReference type="KEGG" id="fox:FOXG_07533"/>
<comment type="subcellular location">
    <subcellularLocation>
        <location evidence="1">Nucleus</location>
    </subcellularLocation>
</comment>
<organism evidence="4 5">
    <name type="scientific">Fusarium oxysporum f. sp. lycopersici (strain 4287 / CBS 123668 / FGSC 9935 / NRRL 34936)</name>
    <name type="common">Fusarium vascular wilt of tomato</name>
    <dbReference type="NCBI Taxonomy" id="426428"/>
    <lineage>
        <taxon>Eukaryota</taxon>
        <taxon>Fungi</taxon>
        <taxon>Dikarya</taxon>
        <taxon>Ascomycota</taxon>
        <taxon>Pezizomycotina</taxon>
        <taxon>Sordariomycetes</taxon>
        <taxon>Hypocreomycetidae</taxon>
        <taxon>Hypocreales</taxon>
        <taxon>Nectriaceae</taxon>
        <taxon>Fusarium</taxon>
        <taxon>Fusarium oxysporum species complex</taxon>
    </lineage>
</organism>
<dbReference type="SUPFAM" id="SSF57701">
    <property type="entry name" value="Zn2/Cys6 DNA-binding domain"/>
    <property type="match status" value="1"/>
</dbReference>
<dbReference type="GO" id="GO:0000981">
    <property type="term" value="F:DNA-binding transcription factor activity, RNA polymerase II-specific"/>
    <property type="evidence" value="ECO:0007669"/>
    <property type="project" value="InterPro"/>
</dbReference>
<dbReference type="InterPro" id="IPR001138">
    <property type="entry name" value="Zn2Cys6_DnaBD"/>
</dbReference>
<evidence type="ECO:0000259" key="3">
    <source>
        <dbReference type="PROSITE" id="PS50048"/>
    </source>
</evidence>
<dbReference type="InterPro" id="IPR021858">
    <property type="entry name" value="Fun_TF"/>
</dbReference>
<dbReference type="GeneID" id="28949215"/>
<keyword evidence="2" id="KW-0539">Nucleus</keyword>
<dbReference type="GO" id="GO:0005634">
    <property type="term" value="C:nucleus"/>
    <property type="evidence" value="ECO:0007669"/>
    <property type="project" value="UniProtKB-SubCell"/>
</dbReference>
<dbReference type="GO" id="GO:0045944">
    <property type="term" value="P:positive regulation of transcription by RNA polymerase II"/>
    <property type="evidence" value="ECO:0007669"/>
    <property type="project" value="TreeGrafter"/>
</dbReference>